<name>A0A941B7Y0_9ACTN</name>
<feature type="compositionally biased region" description="Low complexity" evidence="4">
    <location>
        <begin position="83"/>
        <end position="94"/>
    </location>
</feature>
<evidence type="ECO:0000256" key="4">
    <source>
        <dbReference type="SAM" id="MobiDB-lite"/>
    </source>
</evidence>
<feature type="compositionally biased region" description="Basic and acidic residues" evidence="4">
    <location>
        <begin position="290"/>
        <end position="300"/>
    </location>
</feature>
<dbReference type="InterPro" id="IPR036390">
    <property type="entry name" value="WH_DNA-bd_sf"/>
</dbReference>
<dbReference type="SUPFAM" id="SSF46785">
    <property type="entry name" value="Winged helix' DNA-binding domain"/>
    <property type="match status" value="3"/>
</dbReference>
<evidence type="ECO:0000256" key="2">
    <source>
        <dbReference type="ARBA" id="ARBA00023125"/>
    </source>
</evidence>
<dbReference type="Gene3D" id="1.10.10.10">
    <property type="entry name" value="Winged helix-like DNA-binding domain superfamily/Winged helix DNA-binding domain"/>
    <property type="match status" value="3"/>
</dbReference>
<reference evidence="6 7" key="1">
    <citation type="submission" date="2021-04" db="EMBL/GenBank/DDBJ databases">
        <authorList>
            <person name="Tang X."/>
            <person name="Zhou X."/>
            <person name="Chen X."/>
            <person name="Cernava T."/>
            <person name="Zhang C."/>
        </authorList>
    </citation>
    <scope>NUCLEOTIDE SEQUENCE [LARGE SCALE GENOMIC DNA]</scope>
    <source>
        <strain evidence="6 7">BH-SS-21</strain>
    </source>
</reference>
<evidence type="ECO:0000259" key="5">
    <source>
        <dbReference type="PROSITE" id="PS50949"/>
    </source>
</evidence>
<evidence type="ECO:0000313" key="6">
    <source>
        <dbReference type="EMBL" id="MBQ0850317.1"/>
    </source>
</evidence>
<protein>
    <submittedName>
        <fullName evidence="6">GntR family transcriptional regulator</fullName>
    </submittedName>
</protein>
<dbReference type="InterPro" id="IPR050679">
    <property type="entry name" value="Bact_HTH_transcr_reg"/>
</dbReference>
<feature type="domain" description="HTH gntR-type" evidence="5">
    <location>
        <begin position="131"/>
        <end position="199"/>
    </location>
</feature>
<dbReference type="GO" id="GO:0045892">
    <property type="term" value="P:negative regulation of DNA-templated transcription"/>
    <property type="evidence" value="ECO:0007669"/>
    <property type="project" value="TreeGrafter"/>
</dbReference>
<keyword evidence="7" id="KW-1185">Reference proteome</keyword>
<evidence type="ECO:0000256" key="3">
    <source>
        <dbReference type="ARBA" id="ARBA00023163"/>
    </source>
</evidence>
<dbReference type="GO" id="GO:0003677">
    <property type="term" value="F:DNA binding"/>
    <property type="evidence" value="ECO:0007669"/>
    <property type="project" value="UniProtKB-KW"/>
</dbReference>
<keyword evidence="2" id="KW-0238">DNA-binding</keyword>
<organism evidence="6 7">
    <name type="scientific">Streptomyces liliiviolaceus</name>
    <dbReference type="NCBI Taxonomy" id="2823109"/>
    <lineage>
        <taxon>Bacteria</taxon>
        <taxon>Bacillati</taxon>
        <taxon>Actinomycetota</taxon>
        <taxon>Actinomycetes</taxon>
        <taxon>Kitasatosporales</taxon>
        <taxon>Streptomycetaceae</taxon>
        <taxon>Streptomyces</taxon>
    </lineage>
</organism>
<sequence length="337" mass="35951">MPEAPERPGRGSPEPSTVEQIREVMHARLADGTYAPGTMLPSLRTLAPEFGVSHTAVDLALRPLKDKGILRGDGSRGTVVTRQVSAAQQPVPQDQADDPCGVRPGDGNASGSQAEDAEVPHDGKPAKSGRNATVERVRETIRERLVSGRYPPGSCLPKQSELAAEFGVPEQLIREVFRPLKTDGTLHFVSGWGTYVAVPEETSRRGSRVTVEQAVRQRITDGTYPPLTWLPPLRVHAVEFGCSPATAYWGLVPLRADGLLGSARGMTYVINLNEPTAIPDAPPPHQGRFGADRAESDQGPRDLAVPNADAGFPIHACGTAPGASPDTSPHGMQETRP</sequence>
<dbReference type="Pfam" id="PF00392">
    <property type="entry name" value="GntR"/>
    <property type="match status" value="2"/>
</dbReference>
<dbReference type="Proteomes" id="UP000677413">
    <property type="component" value="Unassembled WGS sequence"/>
</dbReference>
<feature type="region of interest" description="Disordered" evidence="4">
    <location>
        <begin position="276"/>
        <end position="337"/>
    </location>
</feature>
<feature type="region of interest" description="Disordered" evidence="4">
    <location>
        <begin position="83"/>
        <end position="134"/>
    </location>
</feature>
<dbReference type="InterPro" id="IPR036388">
    <property type="entry name" value="WH-like_DNA-bd_sf"/>
</dbReference>
<feature type="domain" description="HTH gntR-type" evidence="5">
    <location>
        <begin position="15"/>
        <end position="83"/>
    </location>
</feature>
<dbReference type="EMBL" id="JAGPYQ010000001">
    <property type="protein sequence ID" value="MBQ0850317.1"/>
    <property type="molecule type" value="Genomic_DNA"/>
</dbReference>
<accession>A0A941B7Y0</accession>
<dbReference type="PANTHER" id="PTHR44846:SF1">
    <property type="entry name" value="MANNOSYL-D-GLYCERATE TRANSPORT_METABOLISM SYSTEM REPRESSOR MNGR-RELATED"/>
    <property type="match status" value="1"/>
</dbReference>
<keyword evidence="1" id="KW-0805">Transcription regulation</keyword>
<dbReference type="GO" id="GO:0003700">
    <property type="term" value="F:DNA-binding transcription factor activity"/>
    <property type="evidence" value="ECO:0007669"/>
    <property type="project" value="InterPro"/>
</dbReference>
<dbReference type="RefSeq" id="WP_210884384.1">
    <property type="nucleotide sequence ID" value="NZ_JAGPYQ010000001.1"/>
</dbReference>
<keyword evidence="3" id="KW-0804">Transcription</keyword>
<evidence type="ECO:0000256" key="1">
    <source>
        <dbReference type="ARBA" id="ARBA00023015"/>
    </source>
</evidence>
<dbReference type="PANTHER" id="PTHR44846">
    <property type="entry name" value="MANNOSYL-D-GLYCERATE TRANSPORT/METABOLISM SYSTEM REPRESSOR MNGR-RELATED"/>
    <property type="match status" value="1"/>
</dbReference>
<evidence type="ECO:0000313" key="7">
    <source>
        <dbReference type="Proteomes" id="UP000677413"/>
    </source>
</evidence>
<dbReference type="SMART" id="SM00345">
    <property type="entry name" value="HTH_GNTR"/>
    <property type="match status" value="3"/>
</dbReference>
<dbReference type="PROSITE" id="PS50949">
    <property type="entry name" value="HTH_GNTR"/>
    <property type="match status" value="2"/>
</dbReference>
<gene>
    <name evidence="6" type="ORF">J8N05_19200</name>
</gene>
<comment type="caution">
    <text evidence="6">The sequence shown here is derived from an EMBL/GenBank/DDBJ whole genome shotgun (WGS) entry which is preliminary data.</text>
</comment>
<proteinExistence type="predicted"/>
<dbReference type="AlphaFoldDB" id="A0A941B7Y0"/>
<dbReference type="InterPro" id="IPR000524">
    <property type="entry name" value="Tscrpt_reg_HTH_GntR"/>
</dbReference>